<accession>A0A849AI13</accession>
<name>A0A849AI13_9MICO</name>
<comment type="caution">
    <text evidence="3">The sequence shown here is derived from an EMBL/GenBank/DDBJ whole genome shotgun (WGS) entry which is preliminary data.</text>
</comment>
<dbReference type="GO" id="GO:0016151">
    <property type="term" value="F:nickel cation binding"/>
    <property type="evidence" value="ECO:0007669"/>
    <property type="project" value="InterPro"/>
</dbReference>
<gene>
    <name evidence="3" type="ORF">HJ588_06595</name>
</gene>
<dbReference type="Proteomes" id="UP000557772">
    <property type="component" value="Unassembled WGS sequence"/>
</dbReference>
<sequence>MDVLASLLGDARLPTGGHTQSAGLEPALAAGLPVAEVPDYLAFRLRTVGLVDAGAAVVTRHRLLAGLPVQPVVDAWAARTPSHVAREAALATGRGYLRFLQRFWPYAAATAAMLDLATPVRPIALGAVAAAAGLDANALARSMSYDEAQTVTAATLKLEPLDPLDATGWVLAAQPEMDRLTAAVVDLTDPADLPAPAAPMLDEWCLDHARSDRRLFRA</sequence>
<dbReference type="InterPro" id="IPR038277">
    <property type="entry name" value="UreF_sf"/>
</dbReference>
<evidence type="ECO:0000313" key="4">
    <source>
        <dbReference type="Proteomes" id="UP000557772"/>
    </source>
</evidence>
<organism evidence="3 4">
    <name type="scientific">Flexivirga aerilata</name>
    <dbReference type="NCBI Taxonomy" id="1656889"/>
    <lineage>
        <taxon>Bacteria</taxon>
        <taxon>Bacillati</taxon>
        <taxon>Actinomycetota</taxon>
        <taxon>Actinomycetes</taxon>
        <taxon>Micrococcales</taxon>
        <taxon>Dermacoccaceae</taxon>
        <taxon>Flexivirga</taxon>
    </lineage>
</organism>
<proteinExistence type="predicted"/>
<dbReference type="Pfam" id="PF01730">
    <property type="entry name" value="UreF"/>
    <property type="match status" value="1"/>
</dbReference>
<keyword evidence="4" id="KW-1185">Reference proteome</keyword>
<protein>
    <submittedName>
        <fullName evidence="3">Urease accessory protein UreF</fullName>
    </submittedName>
</protein>
<dbReference type="AlphaFoldDB" id="A0A849AI13"/>
<dbReference type="EMBL" id="JABENB010000001">
    <property type="protein sequence ID" value="NNG38941.1"/>
    <property type="molecule type" value="Genomic_DNA"/>
</dbReference>
<evidence type="ECO:0000256" key="2">
    <source>
        <dbReference type="ARBA" id="ARBA00023186"/>
    </source>
</evidence>
<reference evidence="3 4" key="1">
    <citation type="submission" date="2020-05" db="EMBL/GenBank/DDBJ databases">
        <title>Flexivirga sp. ID2601S isolated from air conditioner.</title>
        <authorList>
            <person name="Kim D.H."/>
        </authorList>
    </citation>
    <scope>NUCLEOTIDE SEQUENCE [LARGE SCALE GENOMIC DNA]</scope>
    <source>
        <strain evidence="3 4">ID2601S</strain>
    </source>
</reference>
<dbReference type="PANTHER" id="PTHR33620:SF1">
    <property type="entry name" value="UREASE ACCESSORY PROTEIN F"/>
    <property type="match status" value="1"/>
</dbReference>
<keyword evidence="2" id="KW-0143">Chaperone</keyword>
<dbReference type="RefSeq" id="WP_171153246.1">
    <property type="nucleotide sequence ID" value="NZ_JABENB010000001.1"/>
</dbReference>
<dbReference type="PANTHER" id="PTHR33620">
    <property type="entry name" value="UREASE ACCESSORY PROTEIN F"/>
    <property type="match status" value="1"/>
</dbReference>
<dbReference type="InterPro" id="IPR002639">
    <property type="entry name" value="UreF"/>
</dbReference>
<evidence type="ECO:0000256" key="1">
    <source>
        <dbReference type="ARBA" id="ARBA00022988"/>
    </source>
</evidence>
<dbReference type="Gene3D" id="1.10.4190.10">
    <property type="entry name" value="Urease accessory protein UreF"/>
    <property type="match status" value="1"/>
</dbReference>
<keyword evidence="1" id="KW-0996">Nickel insertion</keyword>
<evidence type="ECO:0000313" key="3">
    <source>
        <dbReference type="EMBL" id="NNG38941.1"/>
    </source>
</evidence>